<evidence type="ECO:0000259" key="5">
    <source>
        <dbReference type="SMART" id="SM00507"/>
    </source>
</evidence>
<dbReference type="Pfam" id="PF01844">
    <property type="entry name" value="HNH"/>
    <property type="match status" value="1"/>
</dbReference>
<keyword evidence="6" id="KW-0255">Endonuclease</keyword>
<keyword evidence="1" id="KW-0540">Nuclease</keyword>
<dbReference type="GO" id="GO:0008270">
    <property type="term" value="F:zinc ion binding"/>
    <property type="evidence" value="ECO:0007669"/>
    <property type="project" value="InterPro"/>
</dbReference>
<dbReference type="GO" id="GO:0004519">
    <property type="term" value="F:endonuclease activity"/>
    <property type="evidence" value="ECO:0007669"/>
    <property type="project" value="UniProtKB-KW"/>
</dbReference>
<comment type="caution">
    <text evidence="6">The sequence shown here is derived from an EMBL/GenBank/DDBJ whole genome shotgun (WGS) entry which is preliminary data.</text>
</comment>
<evidence type="ECO:0000313" key="7">
    <source>
        <dbReference type="Proteomes" id="UP000242704"/>
    </source>
</evidence>
<dbReference type="PANTHER" id="PTHR41286">
    <property type="entry name" value="HNH NUCLEASE YAJD-RELATED"/>
    <property type="match status" value="1"/>
</dbReference>
<accession>A0AAE5T1K2</accession>
<gene>
    <name evidence="6" type="ORF">BU653_06455</name>
</gene>
<name>A0AAE5T1K2_STACR</name>
<dbReference type="PANTHER" id="PTHR41286:SF1">
    <property type="entry name" value="HNH NUCLEASE YAJD-RELATED"/>
    <property type="match status" value="1"/>
</dbReference>
<proteinExistence type="inferred from homology"/>
<organism evidence="6 7">
    <name type="scientific">Staphylococcus chromogenes</name>
    <name type="common">Staphylococcus hyicus subsp. chromogenes</name>
    <dbReference type="NCBI Taxonomy" id="46126"/>
    <lineage>
        <taxon>Bacteria</taxon>
        <taxon>Bacillati</taxon>
        <taxon>Bacillota</taxon>
        <taxon>Bacilli</taxon>
        <taxon>Bacillales</taxon>
        <taxon>Staphylococcaceae</taxon>
        <taxon>Staphylococcus</taxon>
    </lineage>
</organism>
<evidence type="ECO:0000256" key="3">
    <source>
        <dbReference type="ARBA" id="ARBA00038412"/>
    </source>
</evidence>
<dbReference type="InterPro" id="IPR003615">
    <property type="entry name" value="HNH_nuc"/>
</dbReference>
<comment type="similarity">
    <text evidence="3">Belongs to the HNH nuclease family.</text>
</comment>
<dbReference type="InterPro" id="IPR002711">
    <property type="entry name" value="HNH"/>
</dbReference>
<dbReference type="RefSeq" id="WP_107360644.1">
    <property type="nucleotide sequence ID" value="NZ_CP133247.1"/>
</dbReference>
<dbReference type="Proteomes" id="UP000242704">
    <property type="component" value="Unassembled WGS sequence"/>
</dbReference>
<sequence>MAVMRRCNHPTCNALISFNQAYCDKHKPYVNDKYNDVRRRNDPEYLRFYKSRQWQRMREIVLMENDYICRSCGRQAQMVDHIIPTKVDWSKRLEKENLQPLCYECHNQKTKREQKEVPHIKERGR</sequence>
<dbReference type="GO" id="GO:0016787">
    <property type="term" value="F:hydrolase activity"/>
    <property type="evidence" value="ECO:0007669"/>
    <property type="project" value="UniProtKB-KW"/>
</dbReference>
<dbReference type="SMART" id="SM00507">
    <property type="entry name" value="HNHc"/>
    <property type="match status" value="1"/>
</dbReference>
<dbReference type="AlphaFoldDB" id="A0AAE5T1K2"/>
<protein>
    <recommendedName>
        <fullName evidence="4">Putative HNH nuclease YajD</fullName>
    </recommendedName>
</protein>
<reference evidence="6 7" key="1">
    <citation type="journal article" date="2016" name="Front. Microbiol.">
        <title>Comprehensive Phylogenetic Analysis of Bovine Non-aureus Staphylococci Species Based on Whole-Genome Sequencing.</title>
        <authorList>
            <person name="Naushad S."/>
            <person name="Barkema H.W."/>
            <person name="Luby C."/>
            <person name="Condas L.A."/>
            <person name="Nobrega D.B."/>
            <person name="Carson D.A."/>
            <person name="De Buck J."/>
        </authorList>
    </citation>
    <scope>NUCLEOTIDE SEQUENCE [LARGE SCALE GENOMIC DNA]</scope>
    <source>
        <strain evidence="6 7">SNUC 505</strain>
    </source>
</reference>
<evidence type="ECO:0000256" key="4">
    <source>
        <dbReference type="ARBA" id="ARBA00040194"/>
    </source>
</evidence>
<evidence type="ECO:0000256" key="2">
    <source>
        <dbReference type="ARBA" id="ARBA00022801"/>
    </source>
</evidence>
<dbReference type="GO" id="GO:0005829">
    <property type="term" value="C:cytosol"/>
    <property type="evidence" value="ECO:0007669"/>
    <property type="project" value="TreeGrafter"/>
</dbReference>
<feature type="domain" description="HNH nuclease" evidence="5">
    <location>
        <begin position="57"/>
        <end position="107"/>
    </location>
</feature>
<keyword evidence="2" id="KW-0378">Hydrolase</keyword>
<dbReference type="Gene3D" id="1.10.30.50">
    <property type="match status" value="1"/>
</dbReference>
<dbReference type="CDD" id="cd00085">
    <property type="entry name" value="HNHc"/>
    <property type="match status" value="1"/>
</dbReference>
<dbReference type="EMBL" id="PZBZ01000029">
    <property type="protein sequence ID" value="PTG14141.1"/>
    <property type="molecule type" value="Genomic_DNA"/>
</dbReference>
<dbReference type="GO" id="GO:0003676">
    <property type="term" value="F:nucleic acid binding"/>
    <property type="evidence" value="ECO:0007669"/>
    <property type="project" value="InterPro"/>
</dbReference>
<evidence type="ECO:0000313" key="6">
    <source>
        <dbReference type="EMBL" id="PTG14141.1"/>
    </source>
</evidence>
<evidence type="ECO:0000256" key="1">
    <source>
        <dbReference type="ARBA" id="ARBA00022722"/>
    </source>
</evidence>